<evidence type="ECO:0000259" key="7">
    <source>
        <dbReference type="Pfam" id="PF00754"/>
    </source>
</evidence>
<dbReference type="InterPro" id="IPR000421">
    <property type="entry name" value="FA58C"/>
</dbReference>
<keyword evidence="3" id="KW-0732">Signal</keyword>
<name>A0A4R7CSW7_9SPHI</name>
<feature type="domain" description="Glycoside hydrolase family 29 N-terminal" evidence="8">
    <location>
        <begin position="60"/>
        <end position="365"/>
    </location>
</feature>
<dbReference type="GO" id="GO:0004560">
    <property type="term" value="F:alpha-L-fucosidase activity"/>
    <property type="evidence" value="ECO:0007669"/>
    <property type="project" value="InterPro"/>
</dbReference>
<sequence>MYLGNYRYFHWLKLIIMKRYKSFLLSLIFPAMIHAQEAPKPYGALPSERQLRWHEMETYCLIHFTPTTFQNKEWGFGDADPSIFNPKQFDALQIATAAASGGFKGLISVAKHHDGFCLWPTATTDYSIASSPYNDGKGDMVKEFMEATHKQGMQFGVYLSAWDRNDVRYGTPAYADAYRQQLTELMTQYGELFTSWHDGANGGDGYYGGRNEKRTIDRATYYAWHEKTWPIVRAKQPMAMIFSDVGPDMRWVGNEHGFADETSWATFTPRGLDGKPPVPGQADYSESPSGTRNGTHWIPAECDVPHRAGWFYHADQDANVKTPDELFEIYLKSVGRGANMNLGLAPMPDGYLHKNDVKSLAAFGEKINKTFAENLAKDATIVASNVRANAEKFATKWMLDGDRYSYYASDDNVLTPELTVTLSGEKEFDIIQLRENIKLGQRIDSVVIQVENQGTWQHLTSATSIGANRLIKLAAPIQVSKLKLKVYAPVAPTLSEFGLYKEFTEAFSYDEATAVKTKLTADEFQVKSKHRLAKAFDEQAGTFENIAAFRDGVILELSQPISALSYLPRQDGMKEGIVLKYEIEGSRDGKKWQPVKTGEFSNIQANPIAQTIHFEGSFAFKFLRFIPKETVGKSFSVASFTLFK</sequence>
<organism evidence="9 10">
    <name type="scientific">Sphingobacterium paludis</name>
    <dbReference type="NCBI Taxonomy" id="1476465"/>
    <lineage>
        <taxon>Bacteria</taxon>
        <taxon>Pseudomonadati</taxon>
        <taxon>Bacteroidota</taxon>
        <taxon>Sphingobacteriia</taxon>
        <taxon>Sphingobacteriales</taxon>
        <taxon>Sphingobacteriaceae</taxon>
        <taxon>Sphingobacterium</taxon>
    </lineage>
</organism>
<dbReference type="InterPro" id="IPR000933">
    <property type="entry name" value="Glyco_hydro_29"/>
</dbReference>
<evidence type="ECO:0000256" key="1">
    <source>
        <dbReference type="ARBA" id="ARBA00007951"/>
    </source>
</evidence>
<comment type="similarity">
    <text evidence="1">Belongs to the glycosyl hydrolase 29 family.</text>
</comment>
<dbReference type="PANTHER" id="PTHR10030">
    <property type="entry name" value="ALPHA-L-FUCOSIDASE"/>
    <property type="match status" value="1"/>
</dbReference>
<dbReference type="EMBL" id="SNZV01000009">
    <property type="protein sequence ID" value="TDS10362.1"/>
    <property type="molecule type" value="Genomic_DNA"/>
</dbReference>
<dbReference type="InterPro" id="IPR017853">
    <property type="entry name" value="GH"/>
</dbReference>
<evidence type="ECO:0000256" key="2">
    <source>
        <dbReference type="ARBA" id="ARBA00012662"/>
    </source>
</evidence>
<dbReference type="GO" id="GO:0005764">
    <property type="term" value="C:lysosome"/>
    <property type="evidence" value="ECO:0007669"/>
    <property type="project" value="TreeGrafter"/>
</dbReference>
<comment type="caution">
    <text evidence="9">The sequence shown here is derived from an EMBL/GenBank/DDBJ whole genome shotgun (WGS) entry which is preliminary data.</text>
</comment>
<proteinExistence type="inferred from homology"/>
<keyword evidence="5" id="KW-0326">Glycosidase</keyword>
<dbReference type="Pfam" id="PF01120">
    <property type="entry name" value="Alpha_L_fucos"/>
    <property type="match status" value="1"/>
</dbReference>
<dbReference type="SUPFAM" id="SSF51445">
    <property type="entry name" value="(Trans)glycosidases"/>
    <property type="match status" value="1"/>
</dbReference>
<evidence type="ECO:0000259" key="8">
    <source>
        <dbReference type="Pfam" id="PF01120"/>
    </source>
</evidence>
<dbReference type="GO" id="GO:0016139">
    <property type="term" value="P:glycoside catabolic process"/>
    <property type="evidence" value="ECO:0007669"/>
    <property type="project" value="TreeGrafter"/>
</dbReference>
<evidence type="ECO:0000313" key="10">
    <source>
        <dbReference type="Proteomes" id="UP000294752"/>
    </source>
</evidence>
<protein>
    <recommendedName>
        <fullName evidence="2">alpha-L-fucosidase</fullName>
        <ecNumber evidence="2">3.2.1.51</ecNumber>
    </recommendedName>
</protein>
<dbReference type="Gene3D" id="3.20.20.80">
    <property type="entry name" value="Glycosidases"/>
    <property type="match status" value="1"/>
</dbReference>
<accession>A0A4R7CSW7</accession>
<evidence type="ECO:0000313" key="9">
    <source>
        <dbReference type="EMBL" id="TDS10362.1"/>
    </source>
</evidence>
<evidence type="ECO:0000256" key="6">
    <source>
        <dbReference type="SAM" id="MobiDB-lite"/>
    </source>
</evidence>
<evidence type="ECO:0000256" key="3">
    <source>
        <dbReference type="ARBA" id="ARBA00022729"/>
    </source>
</evidence>
<dbReference type="SMART" id="SM00812">
    <property type="entry name" value="Alpha_L_fucos"/>
    <property type="match status" value="1"/>
</dbReference>
<dbReference type="Pfam" id="PF00754">
    <property type="entry name" value="F5_F8_type_C"/>
    <property type="match status" value="1"/>
</dbReference>
<reference evidence="9 10" key="1">
    <citation type="submission" date="2019-03" db="EMBL/GenBank/DDBJ databases">
        <title>Genomic Encyclopedia of Type Strains, Phase III (KMG-III): the genomes of soil and plant-associated and newly described type strains.</title>
        <authorList>
            <person name="Whitman W."/>
        </authorList>
    </citation>
    <scope>NUCLEOTIDE SEQUENCE [LARGE SCALE GENOMIC DNA]</scope>
    <source>
        <strain evidence="9 10">CGMCC 1.12801</strain>
    </source>
</reference>
<keyword evidence="4" id="KW-0378">Hydrolase</keyword>
<dbReference type="GO" id="GO:0006004">
    <property type="term" value="P:fucose metabolic process"/>
    <property type="evidence" value="ECO:0007669"/>
    <property type="project" value="TreeGrafter"/>
</dbReference>
<dbReference type="AlphaFoldDB" id="A0A4R7CSW7"/>
<evidence type="ECO:0000256" key="5">
    <source>
        <dbReference type="ARBA" id="ARBA00023295"/>
    </source>
</evidence>
<feature type="compositionally biased region" description="Polar residues" evidence="6">
    <location>
        <begin position="284"/>
        <end position="294"/>
    </location>
</feature>
<gene>
    <name evidence="9" type="ORF">B0I21_109127</name>
</gene>
<feature type="region of interest" description="Disordered" evidence="6">
    <location>
        <begin position="275"/>
        <end position="294"/>
    </location>
</feature>
<feature type="domain" description="F5/8 type C" evidence="7">
    <location>
        <begin position="558"/>
        <end position="630"/>
    </location>
</feature>
<dbReference type="Gene3D" id="2.60.120.260">
    <property type="entry name" value="Galactose-binding domain-like"/>
    <property type="match status" value="2"/>
</dbReference>
<dbReference type="EC" id="3.2.1.51" evidence="2"/>
<dbReference type="SUPFAM" id="SSF49785">
    <property type="entry name" value="Galactose-binding domain-like"/>
    <property type="match status" value="2"/>
</dbReference>
<dbReference type="InterPro" id="IPR057739">
    <property type="entry name" value="Glyco_hydro_29_N"/>
</dbReference>
<dbReference type="InterPro" id="IPR008979">
    <property type="entry name" value="Galactose-bd-like_sf"/>
</dbReference>
<dbReference type="PANTHER" id="PTHR10030:SF37">
    <property type="entry name" value="ALPHA-L-FUCOSIDASE-RELATED"/>
    <property type="match status" value="1"/>
</dbReference>
<keyword evidence="10" id="KW-1185">Reference proteome</keyword>
<evidence type="ECO:0000256" key="4">
    <source>
        <dbReference type="ARBA" id="ARBA00022801"/>
    </source>
</evidence>
<dbReference type="Proteomes" id="UP000294752">
    <property type="component" value="Unassembled WGS sequence"/>
</dbReference>